<evidence type="ECO:0000313" key="1">
    <source>
        <dbReference type="EMBL" id="KAG0436641.1"/>
    </source>
</evidence>
<dbReference type="EMBL" id="JABSTQ010006822">
    <property type="protein sequence ID" value="KAG0436641.1"/>
    <property type="molecule type" value="Genomic_DNA"/>
</dbReference>
<protein>
    <submittedName>
        <fullName evidence="1">Uncharacterized protein</fullName>
    </submittedName>
</protein>
<gene>
    <name evidence="1" type="ORF">HPB47_017844</name>
</gene>
<comment type="caution">
    <text evidence="1">The sequence shown here is derived from an EMBL/GenBank/DDBJ whole genome shotgun (WGS) entry which is preliminary data.</text>
</comment>
<reference evidence="1 2" key="1">
    <citation type="journal article" date="2020" name="Cell">
        <title>Large-Scale Comparative Analyses of Tick Genomes Elucidate Their Genetic Diversity and Vector Capacities.</title>
        <authorList>
            <consortium name="Tick Genome and Microbiome Consortium (TIGMIC)"/>
            <person name="Jia N."/>
            <person name="Wang J."/>
            <person name="Shi W."/>
            <person name="Du L."/>
            <person name="Sun Y."/>
            <person name="Zhan W."/>
            <person name="Jiang J.F."/>
            <person name="Wang Q."/>
            <person name="Zhang B."/>
            <person name="Ji P."/>
            <person name="Bell-Sakyi L."/>
            <person name="Cui X.M."/>
            <person name="Yuan T.T."/>
            <person name="Jiang B.G."/>
            <person name="Yang W.F."/>
            <person name="Lam T.T."/>
            <person name="Chang Q.C."/>
            <person name="Ding S.J."/>
            <person name="Wang X.J."/>
            <person name="Zhu J.G."/>
            <person name="Ruan X.D."/>
            <person name="Zhao L."/>
            <person name="Wei J.T."/>
            <person name="Ye R.Z."/>
            <person name="Que T.C."/>
            <person name="Du C.H."/>
            <person name="Zhou Y.H."/>
            <person name="Cheng J.X."/>
            <person name="Dai P.F."/>
            <person name="Guo W.B."/>
            <person name="Han X.H."/>
            <person name="Huang E.J."/>
            <person name="Li L.F."/>
            <person name="Wei W."/>
            <person name="Gao Y.C."/>
            <person name="Liu J.Z."/>
            <person name="Shao H.Z."/>
            <person name="Wang X."/>
            <person name="Wang C.C."/>
            <person name="Yang T.C."/>
            <person name="Huo Q.B."/>
            <person name="Li W."/>
            <person name="Chen H.Y."/>
            <person name="Chen S.E."/>
            <person name="Zhou L.G."/>
            <person name="Ni X.B."/>
            <person name="Tian J.H."/>
            <person name="Sheng Y."/>
            <person name="Liu T."/>
            <person name="Pan Y.S."/>
            <person name="Xia L.Y."/>
            <person name="Li J."/>
            <person name="Zhao F."/>
            <person name="Cao W.C."/>
        </authorList>
    </citation>
    <scope>NUCLEOTIDE SEQUENCE [LARGE SCALE GENOMIC DNA]</scope>
    <source>
        <strain evidence="1">Iper-2018</strain>
    </source>
</reference>
<sequence length="109" mass="12287">MRGVLEEVDDAVQKDGITYDTLQAMTYLEASIKEAMRMYTADSLFLPQNKDNIRPFTNLAFGAGPRNCVGMRLAMVQAKVALGSILRHFKFHACQETMVSSRLVRYHVS</sequence>
<evidence type="ECO:0000313" key="2">
    <source>
        <dbReference type="Proteomes" id="UP000805193"/>
    </source>
</evidence>
<accession>A0AC60QME0</accession>
<name>A0AC60QME0_IXOPE</name>
<organism evidence="1 2">
    <name type="scientific">Ixodes persulcatus</name>
    <name type="common">Taiga tick</name>
    <dbReference type="NCBI Taxonomy" id="34615"/>
    <lineage>
        <taxon>Eukaryota</taxon>
        <taxon>Metazoa</taxon>
        <taxon>Ecdysozoa</taxon>
        <taxon>Arthropoda</taxon>
        <taxon>Chelicerata</taxon>
        <taxon>Arachnida</taxon>
        <taxon>Acari</taxon>
        <taxon>Parasitiformes</taxon>
        <taxon>Ixodida</taxon>
        <taxon>Ixodoidea</taxon>
        <taxon>Ixodidae</taxon>
        <taxon>Ixodinae</taxon>
        <taxon>Ixodes</taxon>
    </lineage>
</organism>
<dbReference type="Proteomes" id="UP000805193">
    <property type="component" value="Unassembled WGS sequence"/>
</dbReference>
<keyword evidence="2" id="KW-1185">Reference proteome</keyword>
<proteinExistence type="predicted"/>